<sequence>MNTQRTIAAAVAAAMLATGLAACSSAEQGGAGEKTTVEETATETNTVKESAPAEAKGETVPVTTADGQQAMVPAGLAEAMKTYAEQPAWGEPLKVEEKEGGWIASYDNGHYVTWNENTGGAPTWGEIANNWLTTVEPEQNLGFPVAPEKKIENGSGWVQEFENGTIEWARGGSNGEFQANVNVK</sequence>
<keyword evidence="4" id="KW-1185">Reference proteome</keyword>
<dbReference type="EMBL" id="CP026948">
    <property type="protein sequence ID" value="AWB83735.1"/>
    <property type="molecule type" value="Genomic_DNA"/>
</dbReference>
<dbReference type="KEGG" id="clia:C3E79_03905"/>
<protein>
    <submittedName>
        <fullName evidence="3">Uncharacterized protein</fullName>
    </submittedName>
</protein>
<dbReference type="AlphaFoldDB" id="A0A2S0WD86"/>
<feature type="region of interest" description="Disordered" evidence="1">
    <location>
        <begin position="26"/>
        <end position="61"/>
    </location>
</feature>
<name>A0A2S0WD86_9CORY</name>
<dbReference type="PROSITE" id="PS51257">
    <property type="entry name" value="PROKAR_LIPOPROTEIN"/>
    <property type="match status" value="1"/>
</dbReference>
<feature type="compositionally biased region" description="Low complexity" evidence="1">
    <location>
        <begin position="38"/>
        <end position="49"/>
    </location>
</feature>
<dbReference type="OrthoDB" id="4369514at2"/>
<gene>
    <name evidence="3" type="ORF">C3E79_03905</name>
</gene>
<feature type="signal peptide" evidence="2">
    <location>
        <begin position="1"/>
        <end position="26"/>
    </location>
</feature>
<evidence type="ECO:0000313" key="4">
    <source>
        <dbReference type="Proteomes" id="UP000244754"/>
    </source>
</evidence>
<dbReference type="Proteomes" id="UP000244754">
    <property type="component" value="Chromosome"/>
</dbReference>
<dbReference type="Pfam" id="PF08310">
    <property type="entry name" value="LGFP"/>
    <property type="match status" value="1"/>
</dbReference>
<feature type="chain" id="PRO_5043859409" evidence="2">
    <location>
        <begin position="27"/>
        <end position="184"/>
    </location>
</feature>
<reference evidence="4" key="1">
    <citation type="submission" date="2018-01" db="EMBL/GenBank/DDBJ databases">
        <authorList>
            <person name="Li J."/>
        </authorList>
    </citation>
    <scope>NUCLEOTIDE SEQUENCE [LARGE SCALE GENOMIC DNA]</scope>
    <source>
        <strain evidence="4">2184</strain>
    </source>
</reference>
<evidence type="ECO:0000313" key="3">
    <source>
        <dbReference type="EMBL" id="AWB83735.1"/>
    </source>
</evidence>
<dbReference type="InterPro" id="IPR013207">
    <property type="entry name" value="LGFP"/>
</dbReference>
<keyword evidence="2" id="KW-0732">Signal</keyword>
<proteinExistence type="predicted"/>
<evidence type="ECO:0000256" key="2">
    <source>
        <dbReference type="SAM" id="SignalP"/>
    </source>
</evidence>
<organism evidence="3 4">
    <name type="scientific">Corynebacterium liangguodongii</name>
    <dbReference type="NCBI Taxonomy" id="2079535"/>
    <lineage>
        <taxon>Bacteria</taxon>
        <taxon>Bacillati</taxon>
        <taxon>Actinomycetota</taxon>
        <taxon>Actinomycetes</taxon>
        <taxon>Mycobacteriales</taxon>
        <taxon>Corynebacteriaceae</taxon>
        <taxon>Corynebacterium</taxon>
    </lineage>
</organism>
<dbReference type="RefSeq" id="WP_108403735.1">
    <property type="nucleotide sequence ID" value="NZ_CP026948.1"/>
</dbReference>
<accession>A0A2S0WD86</accession>
<evidence type="ECO:0000256" key="1">
    <source>
        <dbReference type="SAM" id="MobiDB-lite"/>
    </source>
</evidence>